<dbReference type="CDD" id="cd11764">
    <property type="entry name" value="SH3_Eps8"/>
    <property type="match status" value="1"/>
</dbReference>
<dbReference type="PANTHER" id="PTHR12287:SF22">
    <property type="entry name" value="EPIDERMAL GROWTH FACTOR RECEPTOR KINASE SUBSTRATE 8-LIKE PROTEIN 3"/>
    <property type="match status" value="1"/>
</dbReference>
<evidence type="ECO:0000313" key="9">
    <source>
        <dbReference type="EMBL" id="KPP66277.1"/>
    </source>
</evidence>
<dbReference type="SMART" id="SM00326">
    <property type="entry name" value="SH3"/>
    <property type="match status" value="1"/>
</dbReference>
<feature type="region of interest" description="Disordered" evidence="7">
    <location>
        <begin position="535"/>
        <end position="571"/>
    </location>
</feature>
<comment type="subcellular location">
    <subcellularLocation>
        <location evidence="1">Cytoplasm</location>
    </subcellularLocation>
</comment>
<dbReference type="GO" id="GO:0035023">
    <property type="term" value="P:regulation of Rho protein signal transduction"/>
    <property type="evidence" value="ECO:0007669"/>
    <property type="project" value="TreeGrafter"/>
</dbReference>
<name>A0A0P7UEL7_SCLFO</name>
<accession>A0A0P7UEL7</accession>
<dbReference type="GO" id="GO:1900029">
    <property type="term" value="P:positive regulation of ruffle assembly"/>
    <property type="evidence" value="ECO:0007669"/>
    <property type="project" value="TreeGrafter"/>
</dbReference>
<dbReference type="PROSITE" id="PS50002">
    <property type="entry name" value="SH3"/>
    <property type="match status" value="1"/>
</dbReference>
<dbReference type="GO" id="GO:0016301">
    <property type="term" value="F:kinase activity"/>
    <property type="evidence" value="ECO:0007669"/>
    <property type="project" value="UniProtKB-KW"/>
</dbReference>
<dbReference type="CDD" id="cd01210">
    <property type="entry name" value="PTB_EPS8"/>
    <property type="match status" value="1"/>
</dbReference>
<feature type="region of interest" description="Disordered" evidence="7">
    <location>
        <begin position="462"/>
        <end position="487"/>
    </location>
</feature>
<dbReference type="GO" id="GO:0007266">
    <property type="term" value="P:Rho protein signal transduction"/>
    <property type="evidence" value="ECO:0007669"/>
    <property type="project" value="TreeGrafter"/>
</dbReference>
<comment type="caution">
    <text evidence="9">The sequence shown here is derived from an EMBL/GenBank/DDBJ whole genome shotgun (WGS) entry which is preliminary data.</text>
</comment>
<evidence type="ECO:0000259" key="8">
    <source>
        <dbReference type="PROSITE" id="PS50002"/>
    </source>
</evidence>
<keyword evidence="3 6" id="KW-0728">SH3 domain</keyword>
<dbReference type="Gene3D" id="2.30.29.30">
    <property type="entry name" value="Pleckstrin-homology domain (PH domain)/Phosphotyrosine-binding domain (PTB)"/>
    <property type="match status" value="1"/>
</dbReference>
<evidence type="ECO:0000313" key="10">
    <source>
        <dbReference type="Proteomes" id="UP000034805"/>
    </source>
</evidence>
<dbReference type="SUPFAM" id="SSF47769">
    <property type="entry name" value="SAM/Pointed domain"/>
    <property type="match status" value="1"/>
</dbReference>
<dbReference type="Pfam" id="PF22975">
    <property type="entry name" value="EPS8_2nd"/>
    <property type="match status" value="1"/>
</dbReference>
<feature type="region of interest" description="Disordered" evidence="7">
    <location>
        <begin position="388"/>
        <end position="410"/>
    </location>
</feature>
<feature type="compositionally biased region" description="Polar residues" evidence="7">
    <location>
        <begin position="463"/>
        <end position="474"/>
    </location>
</feature>
<dbReference type="SUPFAM" id="SSF50044">
    <property type="entry name" value="SH3-domain"/>
    <property type="match status" value="1"/>
</dbReference>
<evidence type="ECO:0000256" key="5">
    <source>
        <dbReference type="ARBA" id="ARBA00022553"/>
    </source>
</evidence>
<feature type="compositionally biased region" description="Polar residues" evidence="7">
    <location>
        <begin position="560"/>
        <end position="571"/>
    </location>
</feature>
<dbReference type="Gene3D" id="1.10.150.50">
    <property type="entry name" value="Transcription Factor, Ets-1"/>
    <property type="match status" value="1"/>
</dbReference>
<reference evidence="9 10" key="1">
    <citation type="submission" date="2015-08" db="EMBL/GenBank/DDBJ databases">
        <title>The genome of the Asian arowana (Scleropages formosus).</title>
        <authorList>
            <person name="Tan M.H."/>
            <person name="Gan H.M."/>
            <person name="Croft L.J."/>
            <person name="Austin C.M."/>
        </authorList>
    </citation>
    <scope>NUCLEOTIDE SEQUENCE [LARGE SCALE GENOMIC DNA]</scope>
    <source>
        <strain evidence="9">Aro1</strain>
    </source>
</reference>
<organism evidence="9 10">
    <name type="scientific">Scleropages formosus</name>
    <name type="common">Asian bonytongue</name>
    <name type="synonym">Osteoglossum formosum</name>
    <dbReference type="NCBI Taxonomy" id="113540"/>
    <lineage>
        <taxon>Eukaryota</taxon>
        <taxon>Metazoa</taxon>
        <taxon>Chordata</taxon>
        <taxon>Craniata</taxon>
        <taxon>Vertebrata</taxon>
        <taxon>Euteleostomi</taxon>
        <taxon>Actinopterygii</taxon>
        <taxon>Neopterygii</taxon>
        <taxon>Teleostei</taxon>
        <taxon>Osteoglossocephala</taxon>
        <taxon>Osteoglossomorpha</taxon>
        <taxon>Osteoglossiformes</taxon>
        <taxon>Osteoglossidae</taxon>
        <taxon>Scleropages</taxon>
    </lineage>
</organism>
<evidence type="ECO:0000256" key="4">
    <source>
        <dbReference type="ARBA" id="ARBA00022490"/>
    </source>
</evidence>
<dbReference type="EMBL" id="JARO02005760">
    <property type="protein sequence ID" value="KPP66277.1"/>
    <property type="molecule type" value="Genomic_DNA"/>
</dbReference>
<dbReference type="InterPro" id="IPR011993">
    <property type="entry name" value="PH-like_dom_sf"/>
</dbReference>
<evidence type="ECO:0000256" key="6">
    <source>
        <dbReference type="PROSITE-ProRule" id="PRU00192"/>
    </source>
</evidence>
<feature type="domain" description="SH3" evidence="8">
    <location>
        <begin position="488"/>
        <end position="547"/>
    </location>
</feature>
<keyword evidence="9" id="KW-0418">Kinase</keyword>
<feature type="region of interest" description="Disordered" evidence="7">
    <location>
        <begin position="211"/>
        <end position="269"/>
    </location>
</feature>
<dbReference type="InterPro" id="IPR033928">
    <property type="entry name" value="EPS8_PTB"/>
</dbReference>
<dbReference type="InterPro" id="IPR035462">
    <property type="entry name" value="Eps8_SH3"/>
</dbReference>
<dbReference type="InterPro" id="IPR013625">
    <property type="entry name" value="PTB"/>
</dbReference>
<dbReference type="InterPro" id="IPR055093">
    <property type="entry name" value="EPS8_2nd"/>
</dbReference>
<dbReference type="Gene3D" id="2.30.30.40">
    <property type="entry name" value="SH3 Domains"/>
    <property type="match status" value="1"/>
</dbReference>
<dbReference type="InterPro" id="IPR036028">
    <property type="entry name" value="SH3-like_dom_sf"/>
</dbReference>
<feature type="compositionally biased region" description="Pro residues" evidence="7">
    <location>
        <begin position="217"/>
        <end position="237"/>
    </location>
</feature>
<dbReference type="SUPFAM" id="SSF50729">
    <property type="entry name" value="PH domain-like"/>
    <property type="match status" value="1"/>
</dbReference>
<keyword evidence="4" id="KW-0963">Cytoplasm</keyword>
<dbReference type="GO" id="GO:0032587">
    <property type="term" value="C:ruffle membrane"/>
    <property type="evidence" value="ECO:0007669"/>
    <property type="project" value="TreeGrafter"/>
</dbReference>
<keyword evidence="9" id="KW-0675">Receptor</keyword>
<dbReference type="GO" id="GO:0005737">
    <property type="term" value="C:cytoplasm"/>
    <property type="evidence" value="ECO:0007669"/>
    <property type="project" value="UniProtKB-SubCell"/>
</dbReference>
<dbReference type="InterPro" id="IPR039801">
    <property type="entry name" value="EPS8-like"/>
</dbReference>
<protein>
    <submittedName>
        <fullName evidence="9">Epidermal growth factor receptor kinase substrate 8-like</fullName>
    </submittedName>
</protein>
<dbReference type="Pfam" id="PF00018">
    <property type="entry name" value="SH3_1"/>
    <property type="match status" value="1"/>
</dbReference>
<gene>
    <name evidence="9" type="ORF">Z043_115247</name>
</gene>
<feature type="compositionally biased region" description="Basic and acidic residues" evidence="7">
    <location>
        <begin position="238"/>
        <end position="259"/>
    </location>
</feature>
<dbReference type="Pfam" id="PF08416">
    <property type="entry name" value="PTB"/>
    <property type="match status" value="1"/>
</dbReference>
<evidence type="ECO:0000256" key="2">
    <source>
        <dbReference type="ARBA" id="ARBA00006197"/>
    </source>
</evidence>
<dbReference type="AlphaFoldDB" id="A0A0P7UEL7"/>
<dbReference type="InterPro" id="IPR041418">
    <property type="entry name" value="SAM_3"/>
</dbReference>
<evidence type="ECO:0000256" key="1">
    <source>
        <dbReference type="ARBA" id="ARBA00004496"/>
    </source>
</evidence>
<dbReference type="InterPro" id="IPR001452">
    <property type="entry name" value="SH3_domain"/>
</dbReference>
<dbReference type="GO" id="GO:0003779">
    <property type="term" value="F:actin binding"/>
    <property type="evidence" value="ECO:0007669"/>
    <property type="project" value="TreeGrafter"/>
</dbReference>
<evidence type="ECO:0000256" key="7">
    <source>
        <dbReference type="SAM" id="MobiDB-lite"/>
    </source>
</evidence>
<sequence>MIGSFWEEQRSSSSRPSGKTIYWLGLVLRASVGMWPRKEYAESMNRQPDNFQYRVQHLFTLEMDGQQVRGVDDCVARLKQLDARGRIWAQDMILEARGVYLQLSDIETKVGTPPTQEHNEELETLPLARISDIQAVLDSCTYNSLLMVAVQEGSRSKVFMFQCEEVGAENIRDDLKSTIQHRKGEASNQLQRNQHSIRSDLENILGQEVRRSFRNTEPPPMQPERYVPPPEQPPPQRNDPDREHRLPFAPQEDPRRGREASPLPPYTETDRSVEIFNHIVADLELFMEKVSAAIPMQVKGKKSKQKKGKGAVAMPPTDEFISCLEKIKYGFNIMGKVNGQISNPSAAEFVHILFSTLSFSTLRLMAQEVTPEEDQLWQSLGDAWNIPSSVGDPLPSTASTTSSQELHDWPQPGSLPGLTLLLHHVLRSKWPDGDLLPPYVPEFYDGWRPPSPVQALPNERFVSRSSSQRNQPEQNYGPWDKPPSRSNGPSIYMRVMYDFMARNPQELSVMKGEMVQVLDQSRQWWLVRNNSNQEGHVPHNLLEPLEGDRPPEQPAPRPSTGHQSPPSIKMMSSPNDVKAWLEYKGFSQITVRSLGTLTGALLLGMTRDELRAVCPEEGGRVFFHLQGVKSALALASENGFEAYRGR</sequence>
<proteinExistence type="inferred from homology"/>
<dbReference type="InterPro" id="IPR013761">
    <property type="entry name" value="SAM/pointed_sf"/>
</dbReference>
<evidence type="ECO:0000256" key="3">
    <source>
        <dbReference type="ARBA" id="ARBA00022443"/>
    </source>
</evidence>
<dbReference type="GO" id="GO:0031982">
    <property type="term" value="C:vesicle"/>
    <property type="evidence" value="ECO:0007669"/>
    <property type="project" value="TreeGrafter"/>
</dbReference>
<keyword evidence="9" id="KW-0808">Transferase</keyword>
<keyword evidence="5" id="KW-0597">Phosphoprotein</keyword>
<comment type="similarity">
    <text evidence="2">Belongs to the EPS8 family.</text>
</comment>
<dbReference type="PANTHER" id="PTHR12287">
    <property type="entry name" value="EPIDERMAL GROWTH FACTOR RECEPTOR KINASE SUBSTRATE EPS8-RELATED PROTEIN"/>
    <property type="match status" value="1"/>
</dbReference>
<dbReference type="Proteomes" id="UP000034805">
    <property type="component" value="Unassembled WGS sequence"/>
</dbReference>
<dbReference type="Pfam" id="PF18016">
    <property type="entry name" value="SAM_3"/>
    <property type="match status" value="1"/>
</dbReference>